<keyword evidence="9" id="KW-1185">Reference proteome</keyword>
<evidence type="ECO:0000313" key="9">
    <source>
        <dbReference type="Proteomes" id="UP000594261"/>
    </source>
</evidence>
<comment type="subcellular location">
    <subcellularLocation>
        <location evidence="1">Golgi apparatus membrane</location>
        <topology evidence="1">Single-pass type II membrane protein</topology>
    </subcellularLocation>
</comment>
<evidence type="ECO:0000256" key="5">
    <source>
        <dbReference type="ARBA" id="ARBA00023034"/>
    </source>
</evidence>
<protein>
    <recommendedName>
        <fullName evidence="7">Exostosin GT47 domain-containing protein</fullName>
    </recommendedName>
</protein>
<evidence type="ECO:0000259" key="7">
    <source>
        <dbReference type="Pfam" id="PF03016"/>
    </source>
</evidence>
<reference evidence="8" key="2">
    <citation type="submission" date="2021-01" db="UniProtKB">
        <authorList>
            <consortium name="EnsemblPlants"/>
        </authorList>
    </citation>
    <scope>IDENTIFICATION</scope>
</reference>
<keyword evidence="6" id="KW-1133">Transmembrane helix</keyword>
<sequence>MEKSVTGKCSHQLWLVILILSVLCLILFSFDYSIMMGANNEVPFSVKQLNPLTIVDNQTNSATNQSFTDQSLGTYSDIDPCSGRYIYVHDLPSRFNHDLLKNCRSLTRGTNSNMCPYMANLGIGPEIENSQGVLSSKNWFSTNQFLLEVIFHNKMKRYECLTNDSSLASAIFVPFYAGLDISQYLWNPNISVRDSSGKDLLKWLTERPEWKRMWGRDHFFVAGRISWDFRRKTDESSDWGTKLRFLPESKNMTMLSVEASSWNNDYAIPYPTNFHPLKDSDVLEWQRRVRSQNRSYLFTFAGAPRPDLKNSIRGVAIEQCRAARACKFIDCNVTNGNKCDDPVSVIRVFKSSVFCLQPPGDSYTRRSIFDSILAGCIPVFFHPGTAYAQYLWHLPRNGTKYSVYIPVKDVKLWKGNVEEILLGISKDKELAMREEVIGLIPRIVYANPRSKLEIFGDAFDVTVDGVLERVESLRRLIREGRDPSVGFADGDDYKYTFSQWERFE</sequence>
<feature type="transmembrane region" description="Helical" evidence="6">
    <location>
        <begin position="12"/>
        <end position="30"/>
    </location>
</feature>
<proteinExistence type="inferred from homology"/>
<dbReference type="EnsemblPlants" id="QL06p026930:mrna">
    <property type="protein sequence ID" value="QL06p026930:mrna:CDS:1"/>
    <property type="gene ID" value="QL06p026930"/>
</dbReference>
<evidence type="ECO:0000256" key="2">
    <source>
        <dbReference type="ARBA" id="ARBA00010271"/>
    </source>
</evidence>
<name>A0A7N2LZ46_QUELO</name>
<evidence type="ECO:0000256" key="6">
    <source>
        <dbReference type="SAM" id="Phobius"/>
    </source>
</evidence>
<evidence type="ECO:0000256" key="3">
    <source>
        <dbReference type="ARBA" id="ARBA00022676"/>
    </source>
</evidence>
<dbReference type="OMA" id="EWDIKIK"/>
<dbReference type="InterPro" id="IPR040911">
    <property type="entry name" value="Exostosin_GT47"/>
</dbReference>
<keyword evidence="6" id="KW-0472">Membrane</keyword>
<keyword evidence="4" id="KW-0735">Signal-anchor</keyword>
<dbReference type="FunCoup" id="A0A7N2LZ46">
    <property type="interactions" value="2"/>
</dbReference>
<dbReference type="Proteomes" id="UP000594261">
    <property type="component" value="Chromosome 6"/>
</dbReference>
<dbReference type="Gramene" id="QL06p026930:mrna">
    <property type="protein sequence ID" value="QL06p026930:mrna:CDS:1"/>
    <property type="gene ID" value="QL06p026930"/>
</dbReference>
<dbReference type="Pfam" id="PF03016">
    <property type="entry name" value="Exostosin_GT47"/>
    <property type="match status" value="1"/>
</dbReference>
<dbReference type="GO" id="GO:0000139">
    <property type="term" value="C:Golgi membrane"/>
    <property type="evidence" value="ECO:0007669"/>
    <property type="project" value="UniProtKB-SubCell"/>
</dbReference>
<dbReference type="EMBL" id="LRBV02000006">
    <property type="status" value="NOT_ANNOTATED_CDS"/>
    <property type="molecule type" value="Genomic_DNA"/>
</dbReference>
<dbReference type="AlphaFoldDB" id="A0A7N2LZ46"/>
<reference evidence="8 9" key="1">
    <citation type="journal article" date="2016" name="G3 (Bethesda)">
        <title>First Draft Assembly and Annotation of the Genome of a California Endemic Oak Quercus lobata Nee (Fagaceae).</title>
        <authorList>
            <person name="Sork V.L."/>
            <person name="Fitz-Gibbon S.T."/>
            <person name="Puiu D."/>
            <person name="Crepeau M."/>
            <person name="Gugger P.F."/>
            <person name="Sherman R."/>
            <person name="Stevens K."/>
            <person name="Langley C.H."/>
            <person name="Pellegrini M."/>
            <person name="Salzberg S.L."/>
        </authorList>
    </citation>
    <scope>NUCLEOTIDE SEQUENCE [LARGE SCALE GENOMIC DNA]</scope>
    <source>
        <strain evidence="8 9">cv. SW786</strain>
    </source>
</reference>
<dbReference type="InterPro" id="IPR004263">
    <property type="entry name" value="Exostosin"/>
</dbReference>
<dbReference type="PANTHER" id="PTHR11062:SF241">
    <property type="entry name" value="XYLOGLUCAN GALACTOSYLTRANSFERASE GT14-RELATED"/>
    <property type="match status" value="1"/>
</dbReference>
<organism evidence="8 9">
    <name type="scientific">Quercus lobata</name>
    <name type="common">Valley oak</name>
    <dbReference type="NCBI Taxonomy" id="97700"/>
    <lineage>
        <taxon>Eukaryota</taxon>
        <taxon>Viridiplantae</taxon>
        <taxon>Streptophyta</taxon>
        <taxon>Embryophyta</taxon>
        <taxon>Tracheophyta</taxon>
        <taxon>Spermatophyta</taxon>
        <taxon>Magnoliopsida</taxon>
        <taxon>eudicotyledons</taxon>
        <taxon>Gunneridae</taxon>
        <taxon>Pentapetalae</taxon>
        <taxon>rosids</taxon>
        <taxon>fabids</taxon>
        <taxon>Fagales</taxon>
        <taxon>Fagaceae</taxon>
        <taxon>Quercus</taxon>
    </lineage>
</organism>
<evidence type="ECO:0000256" key="1">
    <source>
        <dbReference type="ARBA" id="ARBA00004323"/>
    </source>
</evidence>
<keyword evidence="3" id="KW-0808">Transferase</keyword>
<keyword evidence="3" id="KW-0328">Glycosyltransferase</keyword>
<dbReference type="GO" id="GO:0016757">
    <property type="term" value="F:glycosyltransferase activity"/>
    <property type="evidence" value="ECO:0007669"/>
    <property type="project" value="UniProtKB-KW"/>
</dbReference>
<dbReference type="PANTHER" id="PTHR11062">
    <property type="entry name" value="EXOSTOSIN HEPARAN SULFATE GLYCOSYLTRANSFERASE -RELATED"/>
    <property type="match status" value="1"/>
</dbReference>
<feature type="domain" description="Exostosin GT47" evidence="7">
    <location>
        <begin position="81"/>
        <end position="412"/>
    </location>
</feature>
<evidence type="ECO:0000256" key="4">
    <source>
        <dbReference type="ARBA" id="ARBA00022968"/>
    </source>
</evidence>
<evidence type="ECO:0000313" key="8">
    <source>
        <dbReference type="EnsemblPlants" id="QL06p026930:mrna:CDS:1"/>
    </source>
</evidence>
<dbReference type="InParanoid" id="A0A7N2LZ46"/>
<comment type="similarity">
    <text evidence="2">Belongs to the glycosyltransferase 47 family.</text>
</comment>
<keyword evidence="5" id="KW-0333">Golgi apparatus</keyword>
<accession>A0A7N2LZ46</accession>
<keyword evidence="6" id="KW-0812">Transmembrane</keyword>